<feature type="domain" description="GST N-terminal" evidence="1">
    <location>
        <begin position="10"/>
        <end position="101"/>
    </location>
</feature>
<dbReference type="Pfam" id="PF13409">
    <property type="entry name" value="GST_N_2"/>
    <property type="match status" value="1"/>
</dbReference>
<dbReference type="Pfam" id="PF22041">
    <property type="entry name" value="GST_C_7"/>
    <property type="match status" value="1"/>
</dbReference>
<dbReference type="SUPFAM" id="SSF52833">
    <property type="entry name" value="Thioredoxin-like"/>
    <property type="match status" value="1"/>
</dbReference>
<dbReference type="Gene3D" id="3.40.30.10">
    <property type="entry name" value="Glutaredoxin"/>
    <property type="match status" value="1"/>
</dbReference>
<dbReference type="AlphaFoldDB" id="A0A9W8P1P7"/>
<dbReference type="InterPro" id="IPR036249">
    <property type="entry name" value="Thioredoxin-like_sf"/>
</dbReference>
<organism evidence="2 3">
    <name type="scientific">Lentinula detonsa</name>
    <dbReference type="NCBI Taxonomy" id="2804962"/>
    <lineage>
        <taxon>Eukaryota</taxon>
        <taxon>Fungi</taxon>
        <taxon>Dikarya</taxon>
        <taxon>Basidiomycota</taxon>
        <taxon>Agaricomycotina</taxon>
        <taxon>Agaricomycetes</taxon>
        <taxon>Agaricomycetidae</taxon>
        <taxon>Agaricales</taxon>
        <taxon>Marasmiineae</taxon>
        <taxon>Omphalotaceae</taxon>
        <taxon>Lentinula</taxon>
    </lineage>
</organism>
<accession>A0A9W8P1P7</accession>
<reference evidence="2 3" key="1">
    <citation type="journal article" date="2023" name="Proc. Natl. Acad. Sci. U.S.A.">
        <title>A global phylogenomic analysis of the shiitake genus Lentinula.</title>
        <authorList>
            <person name="Sierra-Patev S."/>
            <person name="Min B."/>
            <person name="Naranjo-Ortiz M."/>
            <person name="Looney B."/>
            <person name="Konkel Z."/>
            <person name="Slot J.C."/>
            <person name="Sakamoto Y."/>
            <person name="Steenwyk J.L."/>
            <person name="Rokas A."/>
            <person name="Carro J."/>
            <person name="Camarero S."/>
            <person name="Ferreira P."/>
            <person name="Molpeceres G."/>
            <person name="Ruiz-Duenas F.J."/>
            <person name="Serrano A."/>
            <person name="Henrissat B."/>
            <person name="Drula E."/>
            <person name="Hughes K.W."/>
            <person name="Mata J.L."/>
            <person name="Ishikawa N.K."/>
            <person name="Vargas-Isla R."/>
            <person name="Ushijima S."/>
            <person name="Smith C.A."/>
            <person name="Donoghue J."/>
            <person name="Ahrendt S."/>
            <person name="Andreopoulos W."/>
            <person name="He G."/>
            <person name="LaButti K."/>
            <person name="Lipzen A."/>
            <person name="Ng V."/>
            <person name="Riley R."/>
            <person name="Sandor L."/>
            <person name="Barry K."/>
            <person name="Martinez A.T."/>
            <person name="Xiao Y."/>
            <person name="Gibbons J.G."/>
            <person name="Terashima K."/>
            <person name="Grigoriev I.V."/>
            <person name="Hibbett D."/>
        </authorList>
    </citation>
    <scope>NUCLEOTIDE SEQUENCE [LARGE SCALE GENOMIC DNA]</scope>
    <source>
        <strain evidence="2 3">TFB7810</strain>
    </source>
</reference>
<dbReference type="Proteomes" id="UP001142393">
    <property type="component" value="Unassembled WGS sequence"/>
</dbReference>
<gene>
    <name evidence="2" type="ORF">DFH05DRAFT_1397008</name>
</gene>
<evidence type="ECO:0000259" key="1">
    <source>
        <dbReference type="PROSITE" id="PS50404"/>
    </source>
</evidence>
<evidence type="ECO:0000313" key="2">
    <source>
        <dbReference type="EMBL" id="KAJ3745063.1"/>
    </source>
</evidence>
<proteinExistence type="predicted"/>
<dbReference type="InterPro" id="IPR036282">
    <property type="entry name" value="Glutathione-S-Trfase_C_sf"/>
</dbReference>
<keyword evidence="3" id="KW-1185">Reference proteome</keyword>
<comment type="caution">
    <text evidence="2">The sequence shown here is derived from an EMBL/GenBank/DDBJ whole genome shotgun (WGS) entry which is preliminary data.</text>
</comment>
<evidence type="ECO:0000313" key="3">
    <source>
        <dbReference type="Proteomes" id="UP001142393"/>
    </source>
</evidence>
<dbReference type="SUPFAM" id="SSF47616">
    <property type="entry name" value="GST C-terminal domain-like"/>
    <property type="match status" value="1"/>
</dbReference>
<dbReference type="InterPro" id="IPR054416">
    <property type="entry name" value="GST_UstS-like_C"/>
</dbReference>
<dbReference type="PROSITE" id="PS50404">
    <property type="entry name" value="GST_NTER"/>
    <property type="match status" value="1"/>
</dbReference>
<dbReference type="EMBL" id="JANVFU010000006">
    <property type="protein sequence ID" value="KAJ3745063.1"/>
    <property type="molecule type" value="Genomic_DNA"/>
</dbReference>
<name>A0A9W8P1P7_9AGAR</name>
<sequence length="282" mass="33443">MIILYDIPTSVSDDLDRDWSPNVWKIRLVLNFKGLPHETRWVDYPQIRELCQAHEVSPGGRKPDGNMFYTVPIVHDSRTSVYISDSLRIAQYLELNYPHRPLFPVGLNAAILSFEDLWLDKVLRHLFPLMILPVYLKLPPASQEYFRTTRELRYKKKLEDIAPLQDHSRLWDQVRRGLDSISRYMDANGMKGLFWFGEELTYADVVMVAWLVWVKRVLGRETSEWRNILDWNDGRWGRLMEHFQQWEFVDKPRERSVNVIPVANKQFVLTQFVVGYDYEGIL</sequence>
<dbReference type="InterPro" id="IPR004045">
    <property type="entry name" value="Glutathione_S-Trfase_N"/>
</dbReference>
<dbReference type="Gene3D" id="1.20.1050.10">
    <property type="match status" value="1"/>
</dbReference>
<protein>
    <recommendedName>
        <fullName evidence="1">GST N-terminal domain-containing protein</fullName>
    </recommendedName>
</protein>